<feature type="region of interest" description="Disordered" evidence="1">
    <location>
        <begin position="60"/>
        <end position="82"/>
    </location>
</feature>
<organism evidence="2 3">
    <name type="scientific">Trapa incisa</name>
    <dbReference type="NCBI Taxonomy" id="236973"/>
    <lineage>
        <taxon>Eukaryota</taxon>
        <taxon>Viridiplantae</taxon>
        <taxon>Streptophyta</taxon>
        <taxon>Embryophyta</taxon>
        <taxon>Tracheophyta</taxon>
        <taxon>Spermatophyta</taxon>
        <taxon>Magnoliopsida</taxon>
        <taxon>eudicotyledons</taxon>
        <taxon>Gunneridae</taxon>
        <taxon>Pentapetalae</taxon>
        <taxon>rosids</taxon>
        <taxon>malvids</taxon>
        <taxon>Myrtales</taxon>
        <taxon>Lythraceae</taxon>
        <taxon>Trapa</taxon>
    </lineage>
</organism>
<protein>
    <submittedName>
        <fullName evidence="2">Uncharacterized protein</fullName>
    </submittedName>
</protein>
<dbReference type="EMBL" id="JAXIOK010000015">
    <property type="protein sequence ID" value="KAK4754071.1"/>
    <property type="molecule type" value="Genomic_DNA"/>
</dbReference>
<reference evidence="2 3" key="1">
    <citation type="journal article" date="2023" name="Hortic Res">
        <title>Pangenome of water caltrop reveals structural variations and asymmetric subgenome divergence after allopolyploidization.</title>
        <authorList>
            <person name="Zhang X."/>
            <person name="Chen Y."/>
            <person name="Wang L."/>
            <person name="Yuan Y."/>
            <person name="Fang M."/>
            <person name="Shi L."/>
            <person name="Lu R."/>
            <person name="Comes H.P."/>
            <person name="Ma Y."/>
            <person name="Chen Y."/>
            <person name="Huang G."/>
            <person name="Zhou Y."/>
            <person name="Zheng Z."/>
            <person name="Qiu Y."/>
        </authorList>
    </citation>
    <scope>NUCLEOTIDE SEQUENCE [LARGE SCALE GENOMIC DNA]</scope>
    <source>
        <tissue evidence="2">Roots</tissue>
    </source>
</reference>
<evidence type="ECO:0000313" key="3">
    <source>
        <dbReference type="Proteomes" id="UP001345219"/>
    </source>
</evidence>
<proteinExistence type="predicted"/>
<comment type="caution">
    <text evidence="2">The sequence shown here is derived from an EMBL/GenBank/DDBJ whole genome shotgun (WGS) entry which is preliminary data.</text>
</comment>
<evidence type="ECO:0000313" key="2">
    <source>
        <dbReference type="EMBL" id="KAK4754071.1"/>
    </source>
</evidence>
<keyword evidence="3" id="KW-1185">Reference proteome</keyword>
<sequence length="82" mass="8992">MTLPNGRPRHPMPGYRSRRPLKWKIGAARFRTAYSQLYLDMAGASLSSDLVLKLQQKRIATSGQGHAAPTPKRATGTQRGCG</sequence>
<evidence type="ECO:0000256" key="1">
    <source>
        <dbReference type="SAM" id="MobiDB-lite"/>
    </source>
</evidence>
<dbReference type="AlphaFoldDB" id="A0AAN7JTT7"/>
<gene>
    <name evidence="2" type="ORF">SAY87_002175</name>
</gene>
<name>A0AAN7JTT7_9MYRT</name>
<accession>A0AAN7JTT7</accession>
<dbReference type="Proteomes" id="UP001345219">
    <property type="component" value="Chromosome 2"/>
</dbReference>